<reference evidence="3" key="1">
    <citation type="journal article" date="2019" name="Int. J. Syst. Evol. Microbiol.">
        <title>The Global Catalogue of Microorganisms (GCM) 10K type strain sequencing project: providing services to taxonomists for standard genome sequencing and annotation.</title>
        <authorList>
            <consortium name="The Broad Institute Genomics Platform"/>
            <consortium name="The Broad Institute Genome Sequencing Center for Infectious Disease"/>
            <person name="Wu L."/>
            <person name="Ma J."/>
        </authorList>
    </citation>
    <scope>NUCLEOTIDE SEQUENCE [LARGE SCALE GENOMIC DNA]</scope>
    <source>
        <strain evidence="3">R28</strain>
    </source>
</reference>
<organism evidence="2 3">
    <name type="scientific">Ornithinibacillus salinisoli</name>
    <dbReference type="NCBI Taxonomy" id="1848459"/>
    <lineage>
        <taxon>Bacteria</taxon>
        <taxon>Bacillati</taxon>
        <taxon>Bacillota</taxon>
        <taxon>Bacilli</taxon>
        <taxon>Bacillales</taxon>
        <taxon>Bacillaceae</taxon>
        <taxon>Ornithinibacillus</taxon>
    </lineage>
</organism>
<proteinExistence type="predicted"/>
<feature type="transmembrane region" description="Helical" evidence="1">
    <location>
        <begin position="386"/>
        <end position="403"/>
    </location>
</feature>
<feature type="transmembrane region" description="Helical" evidence="1">
    <location>
        <begin position="60"/>
        <end position="78"/>
    </location>
</feature>
<keyword evidence="1" id="KW-0812">Transmembrane</keyword>
<feature type="transmembrane region" description="Helical" evidence="1">
    <location>
        <begin position="201"/>
        <end position="221"/>
    </location>
</feature>
<feature type="transmembrane region" description="Helical" evidence="1">
    <location>
        <begin position="33"/>
        <end position="53"/>
    </location>
</feature>
<sequence>MEIRMKRNDVFFLLICLGLGVLAELSFFHGRIGVSYLVFITGFYAVLFGKYRLSFNNRRIGLLLMIGIWMLAGTYAFYDNVLFRNLNVLLIPVLVFFHIVLITSSNNINWSKPSFVVFLFEKLEQGLRYSSRFCKISFRKVFKNMNDQTAQTIKRVFVGLLIGIPLLMVITGLLMSADSVFQDLVLRLPEFVLELNFLEGAFRSILVVLFTLFFFGIFQVLQVRTKPKDSFGPIKEKSIRRWDSITAVTILILLNAVYVLFAVIQFKYFFNDGLQSGFTYAEYARRGFFELIFVTLINWSILISFLKLVQDDRRSMKITLKVMYSLLVAVSGVMLTSAYQRLSLYEAAYGFTLDRVLAHAFMIFLMVIFAYTFIRVLLERLSILHFYLIVGLVFYTGLNVISLEKIVVNNNLERYEETGKIDIYYLSHLSYAGIDGLMDLYEADPDYPELRQLLVKHHQRLSNEMNNSWQSFNLMKQKVTDRLEKLDLSHE</sequence>
<evidence type="ECO:0000256" key="1">
    <source>
        <dbReference type="SAM" id="Phobius"/>
    </source>
</evidence>
<feature type="transmembrane region" description="Helical" evidence="1">
    <location>
        <begin position="242"/>
        <end position="268"/>
    </location>
</feature>
<dbReference type="RefSeq" id="WP_377554982.1">
    <property type="nucleotide sequence ID" value="NZ_JBHUHQ010000006.1"/>
</dbReference>
<evidence type="ECO:0000313" key="2">
    <source>
        <dbReference type="EMBL" id="MFD2043254.1"/>
    </source>
</evidence>
<evidence type="ECO:0000313" key="3">
    <source>
        <dbReference type="Proteomes" id="UP001597383"/>
    </source>
</evidence>
<accession>A0ABW4VU92</accession>
<gene>
    <name evidence="2" type="ORF">ACFSJF_03020</name>
</gene>
<feature type="transmembrane region" description="Helical" evidence="1">
    <location>
        <begin position="156"/>
        <end position="181"/>
    </location>
</feature>
<feature type="transmembrane region" description="Helical" evidence="1">
    <location>
        <begin position="318"/>
        <end position="336"/>
    </location>
</feature>
<dbReference type="Proteomes" id="UP001597383">
    <property type="component" value="Unassembled WGS sequence"/>
</dbReference>
<comment type="caution">
    <text evidence="2">The sequence shown here is derived from an EMBL/GenBank/DDBJ whole genome shotgun (WGS) entry which is preliminary data.</text>
</comment>
<dbReference type="InterPro" id="IPR025291">
    <property type="entry name" value="DUF4153"/>
</dbReference>
<name>A0ABW4VU92_9BACI</name>
<keyword evidence="3" id="KW-1185">Reference proteome</keyword>
<keyword evidence="1" id="KW-0472">Membrane</keyword>
<feature type="transmembrane region" description="Helical" evidence="1">
    <location>
        <begin position="84"/>
        <end position="102"/>
    </location>
</feature>
<dbReference type="EMBL" id="JBHUHQ010000006">
    <property type="protein sequence ID" value="MFD2043254.1"/>
    <property type="molecule type" value="Genomic_DNA"/>
</dbReference>
<keyword evidence="1" id="KW-1133">Transmembrane helix</keyword>
<feature type="transmembrane region" description="Helical" evidence="1">
    <location>
        <begin position="356"/>
        <end position="374"/>
    </location>
</feature>
<dbReference type="Pfam" id="PF13687">
    <property type="entry name" value="DUF4153"/>
    <property type="match status" value="1"/>
</dbReference>
<protein>
    <submittedName>
        <fullName evidence="2">DUF4153 domain-containing protein</fullName>
    </submittedName>
</protein>
<feature type="transmembrane region" description="Helical" evidence="1">
    <location>
        <begin position="288"/>
        <end position="306"/>
    </location>
</feature>